<dbReference type="EMBL" id="JACHBG010000006">
    <property type="protein sequence ID" value="MBB6485754.1"/>
    <property type="molecule type" value="Genomic_DNA"/>
</dbReference>
<evidence type="ECO:0000256" key="1">
    <source>
        <dbReference type="SAM" id="SignalP"/>
    </source>
</evidence>
<dbReference type="SUPFAM" id="SSF53474">
    <property type="entry name" value="alpha/beta-Hydrolases"/>
    <property type="match status" value="1"/>
</dbReference>
<proteinExistence type="predicted"/>
<feature type="chain" id="PRO_5030762905" evidence="1">
    <location>
        <begin position="28"/>
        <end position="405"/>
    </location>
</feature>
<dbReference type="PANTHER" id="PTHR34853">
    <property type="match status" value="1"/>
</dbReference>
<dbReference type="Proteomes" id="UP000565576">
    <property type="component" value="Unassembled WGS sequence"/>
</dbReference>
<evidence type="ECO:0000313" key="3">
    <source>
        <dbReference type="Proteomes" id="UP000565576"/>
    </source>
</evidence>
<comment type="caution">
    <text evidence="2">The sequence shown here is derived from an EMBL/GenBank/DDBJ whole genome shotgun (WGS) entry which is preliminary data.</text>
</comment>
<dbReference type="GO" id="GO:0004806">
    <property type="term" value="F:triacylglycerol lipase activity"/>
    <property type="evidence" value="ECO:0007669"/>
    <property type="project" value="InterPro"/>
</dbReference>
<sequence length="405" mass="44095">MEFSSRKVLATALLLLSVNFTATHVSAQSSSPANKDVPQGSAFWDEIPTQVPDGAKPGEIYWAKQRLDAPKGSKGWDVIYVTAGIGEKLTYVSGEIYLPDQAPAGQRRLVLWNHETAGMEDSCAPSRRSLVDKWGVRIPAIEDLLKKGFAVVTSDYQGLGTPGATAYLNGAAQAQASLDAVRFAQTFPGANVGPKFTAYGWSQGGQTSLWLAHLQESYAPELQLLGVGEIAPASRHWDLTEYDLTTTITGGYYISRMVGLHVGHPELKLRDVLSVDGLEMLENLSAGCWTIADKTQGKPTTLFANQEGLKPGKPWRELLEKNDAFLPVKNVPFVFFQGDKDDAVPVQLTRKVAADLCQQRVPVDYRESQGLDHETIVPIAAAALPAWFEDRFKGSPAQKACPKPN</sequence>
<accession>A0A7X0MCP3</accession>
<dbReference type="PIRSF" id="PIRSF029171">
    <property type="entry name" value="Esterase_LipA"/>
    <property type="match status" value="1"/>
</dbReference>
<reference evidence="2 3" key="1">
    <citation type="submission" date="2020-08" db="EMBL/GenBank/DDBJ databases">
        <title>Genomic Encyclopedia of Type Strains, Phase IV (KMG-V): Genome sequencing to study the core and pangenomes of soil and plant-associated prokaryotes.</title>
        <authorList>
            <person name="Whitman W."/>
        </authorList>
    </citation>
    <scope>NUCLEOTIDE SEQUENCE [LARGE SCALE GENOMIC DNA]</scope>
    <source>
        <strain evidence="2 3">SEMIA 4060</strain>
    </source>
</reference>
<dbReference type="InterPro" id="IPR005152">
    <property type="entry name" value="Lipase_secreted"/>
</dbReference>
<keyword evidence="1" id="KW-0732">Signal</keyword>
<dbReference type="PANTHER" id="PTHR34853:SF1">
    <property type="entry name" value="LIPASE 5"/>
    <property type="match status" value="1"/>
</dbReference>
<dbReference type="AlphaFoldDB" id="A0A7X0MCP3"/>
<gene>
    <name evidence="2" type="ORF">GGD46_003048</name>
</gene>
<evidence type="ECO:0000313" key="2">
    <source>
        <dbReference type="EMBL" id="MBB6485754.1"/>
    </source>
</evidence>
<dbReference type="InterPro" id="IPR029058">
    <property type="entry name" value="AB_hydrolase_fold"/>
</dbReference>
<dbReference type="GO" id="GO:0016042">
    <property type="term" value="P:lipid catabolic process"/>
    <property type="evidence" value="ECO:0007669"/>
    <property type="project" value="InterPro"/>
</dbReference>
<dbReference type="RefSeq" id="WP_184705108.1">
    <property type="nucleotide sequence ID" value="NZ_JACHBG010000006.1"/>
</dbReference>
<name>A0A7X0MCP3_9HYPH</name>
<dbReference type="Pfam" id="PF03583">
    <property type="entry name" value="LIP"/>
    <property type="match status" value="1"/>
</dbReference>
<protein>
    <submittedName>
        <fullName evidence="2">Pimeloyl-ACP methyl ester carboxylesterase</fullName>
    </submittedName>
</protein>
<organism evidence="2 3">
    <name type="scientific">Rhizobium lusitanum</name>
    <dbReference type="NCBI Taxonomy" id="293958"/>
    <lineage>
        <taxon>Bacteria</taxon>
        <taxon>Pseudomonadati</taxon>
        <taxon>Pseudomonadota</taxon>
        <taxon>Alphaproteobacteria</taxon>
        <taxon>Hyphomicrobiales</taxon>
        <taxon>Rhizobiaceae</taxon>
        <taxon>Rhizobium/Agrobacterium group</taxon>
        <taxon>Rhizobium</taxon>
    </lineage>
</organism>
<feature type="signal peptide" evidence="1">
    <location>
        <begin position="1"/>
        <end position="27"/>
    </location>
</feature>
<dbReference type="Gene3D" id="3.40.50.1820">
    <property type="entry name" value="alpha/beta hydrolase"/>
    <property type="match status" value="2"/>
</dbReference>